<comment type="caution">
    <text evidence="2">The sequence shown here is derived from an EMBL/GenBank/DDBJ whole genome shotgun (WGS) entry which is preliminary data.</text>
</comment>
<evidence type="ECO:0000313" key="2">
    <source>
        <dbReference type="EMBL" id="EEG76291.1"/>
    </source>
</evidence>
<dbReference type="Proteomes" id="UP000006443">
    <property type="component" value="Unassembled WGS sequence"/>
</dbReference>
<organism evidence="2 3">
    <name type="scientific">Dethiobacter alkaliphilus AHT 1</name>
    <dbReference type="NCBI Taxonomy" id="555088"/>
    <lineage>
        <taxon>Bacteria</taxon>
        <taxon>Bacillati</taxon>
        <taxon>Bacillota</taxon>
        <taxon>Dethiobacteria</taxon>
        <taxon>Dethiobacterales</taxon>
        <taxon>Dethiobacteraceae</taxon>
        <taxon>Dethiobacter</taxon>
    </lineage>
</organism>
<protein>
    <recommendedName>
        <fullName evidence="1">DUF1540 domain-containing protein</fullName>
    </recommendedName>
</protein>
<evidence type="ECO:0000313" key="3">
    <source>
        <dbReference type="Proteomes" id="UP000006443"/>
    </source>
</evidence>
<feature type="domain" description="DUF1540" evidence="1">
    <location>
        <begin position="11"/>
        <end position="50"/>
    </location>
</feature>
<dbReference type="RefSeq" id="WP_008518606.1">
    <property type="nucleotide sequence ID" value="NZ_ACJM01000020.1"/>
</dbReference>
<dbReference type="Pfam" id="PF07561">
    <property type="entry name" value="DUF1540"/>
    <property type="match status" value="1"/>
</dbReference>
<keyword evidence="3" id="KW-1185">Reference proteome</keyword>
<sequence length="87" mass="9447">MHHNKGDSPQVKCVVDSCEYWEQGNQCTASTIEVSPPHAVDSEETDCNTFKPKNGISMKGEEAIKGISGDPQNLQANFGVVDPVELE</sequence>
<evidence type="ECO:0000259" key="1">
    <source>
        <dbReference type="Pfam" id="PF07561"/>
    </source>
</evidence>
<proteinExistence type="predicted"/>
<dbReference type="AlphaFoldDB" id="C0GK21"/>
<dbReference type="InterPro" id="IPR011437">
    <property type="entry name" value="DUF1540"/>
</dbReference>
<name>C0GK21_DETAL</name>
<reference evidence="2 3" key="1">
    <citation type="submission" date="2009-02" db="EMBL/GenBank/DDBJ databases">
        <title>Sequencing of the draft genome and assembly of Dethiobacter alkaliphilus AHT 1.</title>
        <authorList>
            <consortium name="US DOE Joint Genome Institute (JGI-PGF)"/>
            <person name="Lucas S."/>
            <person name="Copeland A."/>
            <person name="Lapidus A."/>
            <person name="Glavina del Rio T."/>
            <person name="Dalin E."/>
            <person name="Tice H."/>
            <person name="Bruce D."/>
            <person name="Goodwin L."/>
            <person name="Pitluck S."/>
            <person name="Larimer F."/>
            <person name="Land M.L."/>
            <person name="Hauser L."/>
            <person name="Muyzer G."/>
        </authorList>
    </citation>
    <scope>NUCLEOTIDE SEQUENCE [LARGE SCALE GENOMIC DNA]</scope>
    <source>
        <strain evidence="2 3">AHT 1</strain>
    </source>
</reference>
<dbReference type="EMBL" id="ACJM01000020">
    <property type="protein sequence ID" value="EEG76291.1"/>
    <property type="molecule type" value="Genomic_DNA"/>
</dbReference>
<gene>
    <name evidence="2" type="ORF">DealDRAFT_2830</name>
</gene>
<dbReference type="OrthoDB" id="1681234at2"/>
<dbReference type="STRING" id="555088.DealDRAFT_2830"/>
<accession>C0GK21</accession>